<comment type="caution">
    <text evidence="1">The sequence shown here is derived from an EMBL/GenBank/DDBJ whole genome shotgun (WGS) entry which is preliminary data.</text>
</comment>
<dbReference type="EMBL" id="MU070717">
    <property type="protein sequence ID" value="KAF5826786.1"/>
    <property type="molecule type" value="Genomic_DNA"/>
</dbReference>
<name>A0ABQ7FWP5_DUNSA</name>
<keyword evidence="2" id="KW-1185">Reference proteome</keyword>
<sequence>MFSQMDPRDFVEVVSCRLGDLFNALLEDGDLLHVVAHLLTHPSSQGIQRAFFMLLLDFLVKEKMGELRDLTSKEGSTTLKLFKLVFAAFPSVADLEPAVAPQIVHLLERCLRLVVIEEHPAGYLQLMRSIFKLVMQ</sequence>
<feature type="non-terminal residue" evidence="1">
    <location>
        <position position="136"/>
    </location>
</feature>
<dbReference type="Pfam" id="PF20175">
    <property type="entry name" value="Tra1_central"/>
    <property type="match status" value="1"/>
</dbReference>
<reference evidence="1" key="1">
    <citation type="submission" date="2017-08" db="EMBL/GenBank/DDBJ databases">
        <authorList>
            <person name="Polle J.E."/>
            <person name="Barry K."/>
            <person name="Cushman J."/>
            <person name="Schmutz J."/>
            <person name="Tran D."/>
            <person name="Hathwaick L.T."/>
            <person name="Yim W.C."/>
            <person name="Jenkins J."/>
            <person name="Mckie-Krisberg Z.M."/>
            <person name="Prochnik S."/>
            <person name="Lindquist E."/>
            <person name="Dockter R.B."/>
            <person name="Adam C."/>
            <person name="Molina H."/>
            <person name="Bunkerborg J."/>
            <person name="Jin E."/>
            <person name="Buchheim M."/>
            <person name="Magnuson J."/>
        </authorList>
    </citation>
    <scope>NUCLEOTIDE SEQUENCE</scope>
    <source>
        <strain evidence="1">CCAP 19/18</strain>
    </source>
</reference>
<gene>
    <name evidence="1" type="ORF">DUNSADRAFT_2066</name>
</gene>
<protein>
    <submittedName>
        <fullName evidence="1">Uncharacterized protein</fullName>
    </submittedName>
</protein>
<accession>A0ABQ7FWP5</accession>
<organism evidence="1 2">
    <name type="scientific">Dunaliella salina</name>
    <name type="common">Green alga</name>
    <name type="synonym">Protococcus salinus</name>
    <dbReference type="NCBI Taxonomy" id="3046"/>
    <lineage>
        <taxon>Eukaryota</taxon>
        <taxon>Viridiplantae</taxon>
        <taxon>Chlorophyta</taxon>
        <taxon>core chlorophytes</taxon>
        <taxon>Chlorophyceae</taxon>
        <taxon>CS clade</taxon>
        <taxon>Chlamydomonadales</taxon>
        <taxon>Dunaliellaceae</taxon>
        <taxon>Dunaliella</taxon>
    </lineage>
</organism>
<evidence type="ECO:0000313" key="1">
    <source>
        <dbReference type="EMBL" id="KAF5826786.1"/>
    </source>
</evidence>
<evidence type="ECO:0000313" key="2">
    <source>
        <dbReference type="Proteomes" id="UP000815325"/>
    </source>
</evidence>
<dbReference type="InterPro" id="IPR046807">
    <property type="entry name" value="Tra1_central"/>
</dbReference>
<proteinExistence type="predicted"/>
<dbReference type="Proteomes" id="UP000815325">
    <property type="component" value="Unassembled WGS sequence"/>
</dbReference>